<dbReference type="EMBL" id="QMEY01000008">
    <property type="protein sequence ID" value="RBQ18300.1"/>
    <property type="molecule type" value="Genomic_DNA"/>
</dbReference>
<dbReference type="InterPro" id="IPR000073">
    <property type="entry name" value="AB_hydrolase_1"/>
</dbReference>
<dbReference type="PANTHER" id="PTHR43433">
    <property type="entry name" value="HYDROLASE, ALPHA/BETA FOLD FAMILY PROTEIN"/>
    <property type="match status" value="1"/>
</dbReference>
<gene>
    <name evidence="2" type="ORF">DP939_20725</name>
</gene>
<protein>
    <submittedName>
        <fullName evidence="2">Alpha/beta hydrolase</fullName>
    </submittedName>
</protein>
<dbReference type="AlphaFoldDB" id="A0A366LXK8"/>
<dbReference type="Pfam" id="PF00561">
    <property type="entry name" value="Abhydrolase_1"/>
    <property type="match status" value="1"/>
</dbReference>
<comment type="caution">
    <text evidence="2">The sequence shown here is derived from an EMBL/GenBank/DDBJ whole genome shotgun (WGS) entry which is preliminary data.</text>
</comment>
<sequence>MNVQTEVHVNGVGLCLETFGDHGDPAVLLIGSSMLTWPDDLCRRLAGGRYVIRYDMRDTGRSVSYGHRAAPYTLRDLVADAMGVLDALRLPAAHVAGFSVGGWIAQLAALDHPERVTSLTLIGTRPTAPGPADADLPEHDPKLMERIMNAPEPDWNDRESVIRHLVESDRVFAGEVPIDEAERRAVAGRTFDRTADVAVSLTNIAFIDHGARWRERLPEIKAPTLVLHGTHDPFFPYGNGVALAREIPGARLVPLAGVGHELPRRAWDTLLAELLAHTAAG</sequence>
<organism evidence="2 3">
    <name type="scientific">Spongiactinospora rosea</name>
    <dbReference type="NCBI Taxonomy" id="2248750"/>
    <lineage>
        <taxon>Bacteria</taxon>
        <taxon>Bacillati</taxon>
        <taxon>Actinomycetota</taxon>
        <taxon>Actinomycetes</taxon>
        <taxon>Streptosporangiales</taxon>
        <taxon>Streptosporangiaceae</taxon>
        <taxon>Spongiactinospora</taxon>
    </lineage>
</organism>
<proteinExistence type="predicted"/>
<keyword evidence="2" id="KW-0378">Hydrolase</keyword>
<evidence type="ECO:0000313" key="3">
    <source>
        <dbReference type="Proteomes" id="UP000253303"/>
    </source>
</evidence>
<dbReference type="GO" id="GO:0046503">
    <property type="term" value="P:glycerolipid catabolic process"/>
    <property type="evidence" value="ECO:0007669"/>
    <property type="project" value="TreeGrafter"/>
</dbReference>
<accession>A0A366LXK8</accession>
<dbReference type="GO" id="GO:0004806">
    <property type="term" value="F:triacylglycerol lipase activity"/>
    <property type="evidence" value="ECO:0007669"/>
    <property type="project" value="TreeGrafter"/>
</dbReference>
<dbReference type="Proteomes" id="UP000253303">
    <property type="component" value="Unassembled WGS sequence"/>
</dbReference>
<dbReference type="InterPro" id="IPR050471">
    <property type="entry name" value="AB_hydrolase"/>
</dbReference>
<name>A0A366LXK8_9ACTN</name>
<evidence type="ECO:0000259" key="1">
    <source>
        <dbReference type="Pfam" id="PF00561"/>
    </source>
</evidence>
<keyword evidence="3" id="KW-1185">Reference proteome</keyword>
<dbReference type="Gene3D" id="3.40.50.1820">
    <property type="entry name" value="alpha/beta hydrolase"/>
    <property type="match status" value="1"/>
</dbReference>
<dbReference type="PANTHER" id="PTHR43433:SF5">
    <property type="entry name" value="AB HYDROLASE-1 DOMAIN-CONTAINING PROTEIN"/>
    <property type="match status" value="1"/>
</dbReference>
<feature type="domain" description="AB hydrolase-1" evidence="1">
    <location>
        <begin position="37"/>
        <end position="261"/>
    </location>
</feature>
<dbReference type="InterPro" id="IPR029058">
    <property type="entry name" value="AB_hydrolase_fold"/>
</dbReference>
<reference evidence="2 3" key="1">
    <citation type="submission" date="2018-06" db="EMBL/GenBank/DDBJ databases">
        <title>Sphaerisporangium craniellae sp. nov., isolated from a marine sponge in the South China Sea.</title>
        <authorList>
            <person name="Li L."/>
        </authorList>
    </citation>
    <scope>NUCLEOTIDE SEQUENCE [LARGE SCALE GENOMIC DNA]</scope>
    <source>
        <strain evidence="2 3">LHW63015</strain>
    </source>
</reference>
<dbReference type="RefSeq" id="WP_113982379.1">
    <property type="nucleotide sequence ID" value="NZ_QMEY01000008.1"/>
</dbReference>
<dbReference type="SUPFAM" id="SSF53474">
    <property type="entry name" value="alpha/beta-Hydrolases"/>
    <property type="match status" value="1"/>
</dbReference>
<dbReference type="PRINTS" id="PR00111">
    <property type="entry name" value="ABHYDROLASE"/>
</dbReference>
<evidence type="ECO:0000313" key="2">
    <source>
        <dbReference type="EMBL" id="RBQ18300.1"/>
    </source>
</evidence>
<dbReference type="OrthoDB" id="8957634at2"/>